<evidence type="ECO:0000313" key="2">
    <source>
        <dbReference type="EMBL" id="WMW80594.1"/>
    </source>
</evidence>
<dbReference type="Gene3D" id="3.10.180.10">
    <property type="entry name" value="2,3-Dihydroxybiphenyl 1,2-Dioxygenase, domain 1"/>
    <property type="match status" value="1"/>
</dbReference>
<organism evidence="2 3">
    <name type="scientific">Undibacterium cyanobacteriorum</name>
    <dbReference type="NCBI Taxonomy" id="3073561"/>
    <lineage>
        <taxon>Bacteria</taxon>
        <taxon>Pseudomonadati</taxon>
        <taxon>Pseudomonadota</taxon>
        <taxon>Betaproteobacteria</taxon>
        <taxon>Burkholderiales</taxon>
        <taxon>Oxalobacteraceae</taxon>
        <taxon>Undibacterium</taxon>
    </lineage>
</organism>
<dbReference type="InterPro" id="IPR041581">
    <property type="entry name" value="Glyoxalase_6"/>
</dbReference>
<evidence type="ECO:0000313" key="3">
    <source>
        <dbReference type="Proteomes" id="UP001181355"/>
    </source>
</evidence>
<name>A0ABY9RH83_9BURK</name>
<keyword evidence="3" id="KW-1185">Reference proteome</keyword>
<evidence type="ECO:0000259" key="1">
    <source>
        <dbReference type="Pfam" id="PF18029"/>
    </source>
</evidence>
<accession>A0ABY9RH83</accession>
<proteinExistence type="predicted"/>
<dbReference type="Proteomes" id="UP001181355">
    <property type="component" value="Chromosome"/>
</dbReference>
<gene>
    <name evidence="2" type="ORF">RF679_18435</name>
</gene>
<reference evidence="2" key="1">
    <citation type="submission" date="2023-09" db="EMBL/GenBank/DDBJ databases">
        <title>Undibacterium sp. 20NA77.5 isolated from freshwater.</title>
        <authorList>
            <person name="Le V."/>
            <person name="Ko S.-R."/>
            <person name="Ahn C.-Y."/>
            <person name="Oh H.-M."/>
        </authorList>
    </citation>
    <scope>NUCLEOTIDE SEQUENCE</scope>
    <source>
        <strain evidence="2">20NA77.5</strain>
    </source>
</reference>
<dbReference type="EMBL" id="CP133720">
    <property type="protein sequence ID" value="WMW80594.1"/>
    <property type="molecule type" value="Genomic_DNA"/>
</dbReference>
<dbReference type="Pfam" id="PF18029">
    <property type="entry name" value="Glyoxalase_6"/>
    <property type="match status" value="1"/>
</dbReference>
<sequence>MTSSMPRPSERILLQRVRNQLIDYLEVASSFRAQREYQEQAPQVQVSLEIVEQWADWVGPDWEQQFTAPVFSEAERQAIAQYQLRWDALRKCLPETMPPLSEIQKNPVWEELRFAASAAYACFVRVGRLSESEEYSGPTNTASAVSTSASPTLGVLLYAKELATLADFYQQVLHLERDAEQSDLEHGLMVLQSSDMELTLHHIPSNYAQEIEISIPPQAREETAIKFYCRVHDLVKTRDMVEGLGGVIWSPIHQAKTYRYCDVLDPEGNVFQVRAALD</sequence>
<dbReference type="InterPro" id="IPR029068">
    <property type="entry name" value="Glyas_Bleomycin-R_OHBP_Dase"/>
</dbReference>
<dbReference type="SUPFAM" id="SSF54593">
    <property type="entry name" value="Glyoxalase/Bleomycin resistance protein/Dihydroxybiphenyl dioxygenase"/>
    <property type="match status" value="1"/>
</dbReference>
<protein>
    <submittedName>
        <fullName evidence="2">VOC family protein</fullName>
    </submittedName>
</protein>
<dbReference type="RefSeq" id="WP_309482086.1">
    <property type="nucleotide sequence ID" value="NZ_CP133720.1"/>
</dbReference>
<feature type="domain" description="Glyoxalase-like" evidence="1">
    <location>
        <begin position="158"/>
        <end position="273"/>
    </location>
</feature>